<organism evidence="2 3">
    <name type="scientific">Stratiformator vulcanicus</name>
    <dbReference type="NCBI Taxonomy" id="2527980"/>
    <lineage>
        <taxon>Bacteria</taxon>
        <taxon>Pseudomonadati</taxon>
        <taxon>Planctomycetota</taxon>
        <taxon>Planctomycetia</taxon>
        <taxon>Planctomycetales</taxon>
        <taxon>Planctomycetaceae</taxon>
        <taxon>Stratiformator</taxon>
    </lineage>
</organism>
<keyword evidence="1" id="KW-0812">Transmembrane</keyword>
<dbReference type="AlphaFoldDB" id="A0A517R0K3"/>
<evidence type="ECO:0000313" key="3">
    <source>
        <dbReference type="Proteomes" id="UP000317318"/>
    </source>
</evidence>
<keyword evidence="1" id="KW-1133">Transmembrane helix</keyword>
<feature type="transmembrane region" description="Helical" evidence="1">
    <location>
        <begin position="54"/>
        <end position="71"/>
    </location>
</feature>
<sequence length="135" mass="14254">MQDSSSHVGHRAFRSLCLTGLFVWWALCAVATHMPLPDGPGGPDIPNLDKVVHLVMYSGLALLFIGAIGGLRPPTTRNYIMTALVLAAYGIVDELTQIPVGRTADPIDWLADLCGIAAGLLIARYGFAALAPAEA</sequence>
<protein>
    <submittedName>
        <fullName evidence="2">VanZ like family protein</fullName>
    </submittedName>
</protein>
<keyword evidence="1" id="KW-0472">Membrane</keyword>
<name>A0A517R0K3_9PLAN</name>
<dbReference type="EMBL" id="CP036268">
    <property type="protein sequence ID" value="QDT37419.1"/>
    <property type="molecule type" value="Genomic_DNA"/>
</dbReference>
<accession>A0A517R0K3</accession>
<keyword evidence="3" id="KW-1185">Reference proteome</keyword>
<evidence type="ECO:0000313" key="2">
    <source>
        <dbReference type="EMBL" id="QDT37419.1"/>
    </source>
</evidence>
<dbReference type="RefSeq" id="WP_145363533.1">
    <property type="nucleotide sequence ID" value="NZ_CP036268.1"/>
</dbReference>
<dbReference type="Proteomes" id="UP000317318">
    <property type="component" value="Chromosome"/>
</dbReference>
<feature type="transmembrane region" description="Helical" evidence="1">
    <location>
        <begin position="12"/>
        <end position="34"/>
    </location>
</feature>
<dbReference type="NCBIfam" id="NF037970">
    <property type="entry name" value="vanZ_1"/>
    <property type="match status" value="1"/>
</dbReference>
<proteinExistence type="predicted"/>
<evidence type="ECO:0000256" key="1">
    <source>
        <dbReference type="SAM" id="Phobius"/>
    </source>
</evidence>
<dbReference type="KEGG" id="svp:Pan189_17990"/>
<dbReference type="PANTHER" id="PTHR28008:SF1">
    <property type="entry name" value="DOMAIN PROTEIN, PUTATIVE (AFU_ORTHOLOGUE AFUA_3G10980)-RELATED"/>
    <property type="match status" value="1"/>
</dbReference>
<dbReference type="PANTHER" id="PTHR28008">
    <property type="entry name" value="DOMAIN PROTEIN, PUTATIVE (AFU_ORTHOLOGUE AFUA_3G10980)-RELATED"/>
    <property type="match status" value="1"/>
</dbReference>
<reference evidence="2 3" key="1">
    <citation type="submission" date="2019-02" db="EMBL/GenBank/DDBJ databases">
        <title>Deep-cultivation of Planctomycetes and their phenomic and genomic characterization uncovers novel biology.</title>
        <authorList>
            <person name="Wiegand S."/>
            <person name="Jogler M."/>
            <person name="Boedeker C."/>
            <person name="Pinto D."/>
            <person name="Vollmers J."/>
            <person name="Rivas-Marin E."/>
            <person name="Kohn T."/>
            <person name="Peeters S.H."/>
            <person name="Heuer A."/>
            <person name="Rast P."/>
            <person name="Oberbeckmann S."/>
            <person name="Bunk B."/>
            <person name="Jeske O."/>
            <person name="Meyerdierks A."/>
            <person name="Storesund J.E."/>
            <person name="Kallscheuer N."/>
            <person name="Luecker S."/>
            <person name="Lage O.M."/>
            <person name="Pohl T."/>
            <person name="Merkel B.J."/>
            <person name="Hornburger P."/>
            <person name="Mueller R.-W."/>
            <person name="Bruemmer F."/>
            <person name="Labrenz M."/>
            <person name="Spormann A.M."/>
            <person name="Op den Camp H."/>
            <person name="Overmann J."/>
            <person name="Amann R."/>
            <person name="Jetten M.S.M."/>
            <person name="Mascher T."/>
            <person name="Medema M.H."/>
            <person name="Devos D.P."/>
            <person name="Kaster A.-K."/>
            <person name="Ovreas L."/>
            <person name="Rohde M."/>
            <person name="Galperin M.Y."/>
            <person name="Jogler C."/>
        </authorList>
    </citation>
    <scope>NUCLEOTIDE SEQUENCE [LARGE SCALE GENOMIC DNA]</scope>
    <source>
        <strain evidence="2 3">Pan189</strain>
    </source>
</reference>
<dbReference type="OrthoDB" id="288647at2"/>
<gene>
    <name evidence="2" type="ORF">Pan189_17990</name>
</gene>